<accession>A0ABM7T6E7</accession>
<dbReference type="CDD" id="cd03139">
    <property type="entry name" value="GATase1_PfpI_2"/>
    <property type="match status" value="1"/>
</dbReference>
<dbReference type="Gene3D" id="3.40.50.880">
    <property type="match status" value="1"/>
</dbReference>
<name>A0ABM7T6E7_9CLOT</name>
<proteinExistence type="predicted"/>
<dbReference type="InterPro" id="IPR052158">
    <property type="entry name" value="INH-QAR"/>
</dbReference>
<keyword evidence="2" id="KW-0808">Transferase</keyword>
<feature type="domain" description="DJ-1/PfpI" evidence="1">
    <location>
        <begin position="6"/>
        <end position="165"/>
    </location>
</feature>
<dbReference type="InterPro" id="IPR029062">
    <property type="entry name" value="Class_I_gatase-like"/>
</dbReference>
<reference evidence="3" key="1">
    <citation type="submission" date="2021-07" db="EMBL/GenBank/DDBJ databases">
        <title>Complete genome sequencing of a Clostridium isolate.</title>
        <authorList>
            <person name="Ueki A."/>
            <person name="Tonouchi A."/>
        </authorList>
    </citation>
    <scope>NUCLEOTIDE SEQUENCE [LARGE SCALE GENOMIC DNA]</scope>
    <source>
        <strain evidence="3">C5S11</strain>
    </source>
</reference>
<organism evidence="2 3">
    <name type="scientific">Clostridium gelidum</name>
    <dbReference type="NCBI Taxonomy" id="704125"/>
    <lineage>
        <taxon>Bacteria</taxon>
        <taxon>Bacillati</taxon>
        <taxon>Bacillota</taxon>
        <taxon>Clostridia</taxon>
        <taxon>Eubacteriales</taxon>
        <taxon>Clostridiaceae</taxon>
        <taxon>Clostridium</taxon>
    </lineage>
</organism>
<evidence type="ECO:0000259" key="1">
    <source>
        <dbReference type="Pfam" id="PF01965"/>
    </source>
</evidence>
<dbReference type="EMBL" id="AP024849">
    <property type="protein sequence ID" value="BCZ46821.1"/>
    <property type="molecule type" value="Genomic_DNA"/>
</dbReference>
<dbReference type="SUPFAM" id="SSF52317">
    <property type="entry name" value="Class I glutamine amidotransferase-like"/>
    <property type="match status" value="1"/>
</dbReference>
<evidence type="ECO:0000313" key="2">
    <source>
        <dbReference type="EMBL" id="BCZ46821.1"/>
    </source>
</evidence>
<dbReference type="InterPro" id="IPR002818">
    <property type="entry name" value="DJ-1/PfpI"/>
</dbReference>
<sequence length="196" mass="22204">MTDFNIFLFDDFETLDVFGPVEIIGQLEEVYTMKFFSIKGGIITSKQKTQIVTKPYTEVDFNGILFIPGGKGTRKLVHDEDTILILKKIAKSSLYCITVCTGTALLAKTKLLNGVKATSNKKAFDWVKSMNLEVHWIYKARWVNDNKYYTSSGVSAGMDMILGFISDKFGKEKAMEIADSIEYVWNDNPEEDMFAK</sequence>
<dbReference type="PANTHER" id="PTHR43130">
    <property type="entry name" value="ARAC-FAMILY TRANSCRIPTIONAL REGULATOR"/>
    <property type="match status" value="1"/>
</dbReference>
<keyword evidence="3" id="KW-1185">Reference proteome</keyword>
<evidence type="ECO:0000313" key="3">
    <source>
        <dbReference type="Proteomes" id="UP000824633"/>
    </source>
</evidence>
<dbReference type="Proteomes" id="UP000824633">
    <property type="component" value="Chromosome"/>
</dbReference>
<dbReference type="Pfam" id="PF01965">
    <property type="entry name" value="DJ-1_PfpI"/>
    <property type="match status" value="1"/>
</dbReference>
<dbReference type="PANTHER" id="PTHR43130:SF15">
    <property type="entry name" value="THIJ_PFPI FAMILY PROTEIN (AFU_ORTHOLOGUE AFUA_5G14240)"/>
    <property type="match status" value="1"/>
</dbReference>
<gene>
    <name evidence="2" type="ORF">psyc5s11_28880</name>
</gene>
<dbReference type="RefSeq" id="WP_224033223.1">
    <property type="nucleotide sequence ID" value="NZ_AP024849.1"/>
</dbReference>
<dbReference type="GO" id="GO:0016740">
    <property type="term" value="F:transferase activity"/>
    <property type="evidence" value="ECO:0007669"/>
    <property type="project" value="UniProtKB-KW"/>
</dbReference>
<protein>
    <submittedName>
        <fullName evidence="2">Dimethyladenosine transferase</fullName>
    </submittedName>
</protein>